<dbReference type="HOGENOM" id="CLU_2279932_0_0_1"/>
<evidence type="ECO:0000313" key="2">
    <source>
        <dbReference type="EMBL" id="EGT35700.1"/>
    </source>
</evidence>
<feature type="region of interest" description="Disordered" evidence="1">
    <location>
        <begin position="1"/>
        <end position="26"/>
    </location>
</feature>
<proteinExistence type="predicted"/>
<accession>G0MLP1</accession>
<name>G0MLP1_CAEBE</name>
<organism evidence="3">
    <name type="scientific">Caenorhabditis brenneri</name>
    <name type="common">Nematode worm</name>
    <dbReference type="NCBI Taxonomy" id="135651"/>
    <lineage>
        <taxon>Eukaryota</taxon>
        <taxon>Metazoa</taxon>
        <taxon>Ecdysozoa</taxon>
        <taxon>Nematoda</taxon>
        <taxon>Chromadorea</taxon>
        <taxon>Rhabditida</taxon>
        <taxon>Rhabditina</taxon>
        <taxon>Rhabditomorpha</taxon>
        <taxon>Rhabditoidea</taxon>
        <taxon>Rhabditidae</taxon>
        <taxon>Peloderinae</taxon>
        <taxon>Caenorhabditis</taxon>
    </lineage>
</organism>
<evidence type="ECO:0000313" key="3">
    <source>
        <dbReference type="Proteomes" id="UP000008068"/>
    </source>
</evidence>
<feature type="region of interest" description="Disordered" evidence="1">
    <location>
        <begin position="68"/>
        <end position="102"/>
    </location>
</feature>
<dbReference type="EMBL" id="GL379800">
    <property type="protein sequence ID" value="EGT35700.1"/>
    <property type="molecule type" value="Genomic_DNA"/>
</dbReference>
<gene>
    <name evidence="2" type="ORF">CAEBREN_24570</name>
</gene>
<feature type="compositionally biased region" description="Acidic residues" evidence="1">
    <location>
        <begin position="76"/>
        <end position="95"/>
    </location>
</feature>
<dbReference type="Proteomes" id="UP000008068">
    <property type="component" value="Unassembled WGS sequence"/>
</dbReference>
<dbReference type="InParanoid" id="G0MLP1"/>
<evidence type="ECO:0000256" key="1">
    <source>
        <dbReference type="SAM" id="MobiDB-lite"/>
    </source>
</evidence>
<keyword evidence="3" id="KW-1185">Reference proteome</keyword>
<sequence length="102" mass="11278">MAGPGDNPRDKPEGEPNSEPVVPIEEVENPLEVLARALLEALRIDQELNDVFEPRRMIESFRNVLNAHGPFGFGPYEEEEAEDESGGEGEVDQMDAENSAKN</sequence>
<dbReference type="AlphaFoldDB" id="G0MLP1"/>
<protein>
    <submittedName>
        <fullName evidence="2">Uncharacterized protein</fullName>
    </submittedName>
</protein>
<feature type="compositionally biased region" description="Low complexity" evidence="1">
    <location>
        <begin position="15"/>
        <end position="26"/>
    </location>
</feature>
<reference evidence="3" key="1">
    <citation type="submission" date="2011-07" db="EMBL/GenBank/DDBJ databases">
        <authorList>
            <consortium name="Caenorhabditis brenneri Sequencing and Analysis Consortium"/>
            <person name="Wilson R.K."/>
        </authorList>
    </citation>
    <scope>NUCLEOTIDE SEQUENCE [LARGE SCALE GENOMIC DNA]</scope>
    <source>
        <strain evidence="3">PB2801</strain>
    </source>
</reference>